<dbReference type="PANTHER" id="PTHR39452:SF1">
    <property type="entry name" value="CHEY-P PHOSPHATASE CHEX"/>
    <property type="match status" value="1"/>
</dbReference>
<feature type="domain" description="Chemotaxis phosphatase CheX-like" evidence="2">
    <location>
        <begin position="163"/>
        <end position="260"/>
    </location>
</feature>
<dbReference type="SUPFAM" id="SSF52091">
    <property type="entry name" value="SpoIIaa-like"/>
    <property type="match status" value="1"/>
</dbReference>
<dbReference type="Pfam" id="PF13690">
    <property type="entry name" value="CheX"/>
    <property type="match status" value="1"/>
</dbReference>
<name>A0ABY0IHK7_9BACT</name>
<evidence type="ECO:0000313" key="4">
    <source>
        <dbReference type="Proteomes" id="UP000443582"/>
    </source>
</evidence>
<dbReference type="InterPro" id="IPR028051">
    <property type="entry name" value="CheX-like_dom"/>
</dbReference>
<dbReference type="InterPro" id="IPR028976">
    <property type="entry name" value="CheC-like_sf"/>
</dbReference>
<dbReference type="Gene3D" id="3.30.750.24">
    <property type="entry name" value="STAS domain"/>
    <property type="match status" value="1"/>
</dbReference>
<dbReference type="Gene3D" id="3.40.1550.10">
    <property type="entry name" value="CheC-like"/>
    <property type="match status" value="1"/>
</dbReference>
<reference evidence="4" key="1">
    <citation type="journal article" date="2019" name="Int. J. Syst. Evol. Microbiol.">
        <title>Halobacteriovorax valvorus sp. nov., a novel prokaryotic predator isolated from coastal seawater of China.</title>
        <authorList>
            <person name="Chen M.-X."/>
        </authorList>
    </citation>
    <scope>NUCLEOTIDE SEQUENCE [LARGE SCALE GENOMIC DNA]</scope>
    <source>
        <strain evidence="4">BL9</strain>
    </source>
</reference>
<dbReference type="PANTHER" id="PTHR39452">
    <property type="entry name" value="CHEY-P PHOSPHATASE CHEX"/>
    <property type="match status" value="1"/>
</dbReference>
<dbReference type="CDD" id="cd17906">
    <property type="entry name" value="CheX"/>
    <property type="match status" value="1"/>
</dbReference>
<dbReference type="Proteomes" id="UP000443582">
    <property type="component" value="Unassembled WGS sequence"/>
</dbReference>
<accession>A0ABY0IHK7</accession>
<dbReference type="SUPFAM" id="SSF103039">
    <property type="entry name" value="CheC-like"/>
    <property type="match status" value="1"/>
</dbReference>
<sequence>MGMVERITKNHFSVLVFSGDIDQDCVKSLAMIFDAILEDEKDKLIILDFKKVEYISPNIYNEIFRLFSSAQERKILIYTINAKPKLVRELKSDFVDQKFNFTDSITSKLEELNLKKKRIVLDVNFVNPFIQAAIDTFGVQANLKVLPGKVSKAKDFESYEIGIIGSIDIQNEAFEGRLLICFPDAVFISIYNAIFGEEYMELNEDVKDAIAEFTNITLGQAKATLNQNKGIVIDRAIPSVLLRENFDEIELNKYESLMIPLATKMGSFYIYILLGVNE</sequence>
<evidence type="ECO:0000313" key="3">
    <source>
        <dbReference type="EMBL" id="RZF22065.1"/>
    </source>
</evidence>
<comment type="caution">
    <text evidence="3">The sequence shown here is derived from an EMBL/GenBank/DDBJ whole genome shotgun (WGS) entry which is preliminary data.</text>
</comment>
<protein>
    <recommendedName>
        <fullName evidence="2">Chemotaxis phosphatase CheX-like domain-containing protein</fullName>
    </recommendedName>
</protein>
<keyword evidence="4" id="KW-1185">Reference proteome</keyword>
<dbReference type="EMBL" id="QDKL01000002">
    <property type="protein sequence ID" value="RZF22065.1"/>
    <property type="molecule type" value="Genomic_DNA"/>
</dbReference>
<organism evidence="3 4">
    <name type="scientific">Halobacteriovorax vibrionivorans</name>
    <dbReference type="NCBI Taxonomy" id="2152716"/>
    <lineage>
        <taxon>Bacteria</taxon>
        <taxon>Pseudomonadati</taxon>
        <taxon>Bdellovibrionota</taxon>
        <taxon>Bacteriovoracia</taxon>
        <taxon>Bacteriovoracales</taxon>
        <taxon>Halobacteriovoraceae</taxon>
        <taxon>Halobacteriovorax</taxon>
    </lineage>
</organism>
<gene>
    <name evidence="3" type="ORF">DAY19_10310</name>
</gene>
<dbReference type="InterPro" id="IPR036513">
    <property type="entry name" value="STAS_dom_sf"/>
</dbReference>
<evidence type="ECO:0000259" key="2">
    <source>
        <dbReference type="Pfam" id="PF13690"/>
    </source>
</evidence>
<dbReference type="InterPro" id="IPR038756">
    <property type="entry name" value="CheX-like"/>
</dbReference>
<dbReference type="RefSeq" id="WP_115362074.1">
    <property type="nucleotide sequence ID" value="NZ_QDKL01000002.1"/>
</dbReference>
<keyword evidence="1" id="KW-0145">Chemotaxis</keyword>
<evidence type="ECO:0000256" key="1">
    <source>
        <dbReference type="ARBA" id="ARBA00022500"/>
    </source>
</evidence>
<proteinExistence type="predicted"/>